<reference evidence="12 13" key="1">
    <citation type="submission" date="2020-08" db="EMBL/GenBank/DDBJ databases">
        <title>Genome sequencing of Purple Non-Sulfur Bacteria from various extreme environments.</title>
        <authorList>
            <person name="Mayer M."/>
        </authorList>
    </citation>
    <scope>NUCLEOTIDE SEQUENCE [LARGE SCALE GENOMIC DNA]</scope>
    <source>
        <strain evidence="12 13">JA131</strain>
    </source>
</reference>
<evidence type="ECO:0000256" key="2">
    <source>
        <dbReference type="ARBA" id="ARBA00001911"/>
    </source>
</evidence>
<dbReference type="Gene3D" id="3.90.25.10">
    <property type="entry name" value="UDP-galactose 4-epimerase, domain 1"/>
    <property type="match status" value="1"/>
</dbReference>
<evidence type="ECO:0000256" key="7">
    <source>
        <dbReference type="ARBA" id="ARBA00023027"/>
    </source>
</evidence>
<dbReference type="Pfam" id="PF01370">
    <property type="entry name" value="Epimerase"/>
    <property type="match status" value="1"/>
</dbReference>
<comment type="pathway">
    <text evidence="3 10">Carbohydrate metabolism; galactose metabolism.</text>
</comment>
<dbReference type="InterPro" id="IPR001509">
    <property type="entry name" value="Epimerase_deHydtase"/>
</dbReference>
<dbReference type="NCBIfam" id="TIGR01179">
    <property type="entry name" value="galE"/>
    <property type="match status" value="1"/>
</dbReference>
<dbReference type="EMBL" id="JACIGK010000003">
    <property type="protein sequence ID" value="MBB4265102.1"/>
    <property type="molecule type" value="Genomic_DNA"/>
</dbReference>
<dbReference type="AlphaFoldDB" id="A0A7W6RAW0"/>
<protein>
    <recommendedName>
        <fullName evidence="6 10">UDP-glucose 4-epimerase</fullName>
        <ecNumber evidence="5 10">5.1.3.2</ecNumber>
    </recommendedName>
</protein>
<evidence type="ECO:0000256" key="9">
    <source>
        <dbReference type="ARBA" id="ARBA00023277"/>
    </source>
</evidence>
<proteinExistence type="inferred from homology"/>
<name>A0A7W6RAW0_9PROT</name>
<dbReference type="UniPathway" id="UPA00214"/>
<dbReference type="EC" id="5.1.3.2" evidence="5 10"/>
<dbReference type="PANTHER" id="PTHR43725">
    <property type="entry name" value="UDP-GLUCOSE 4-EPIMERASE"/>
    <property type="match status" value="1"/>
</dbReference>
<gene>
    <name evidence="12" type="ORF">GGD89_000713</name>
</gene>
<organism evidence="12 13">
    <name type="scientific">Roseospira visakhapatnamensis</name>
    <dbReference type="NCBI Taxonomy" id="390880"/>
    <lineage>
        <taxon>Bacteria</taxon>
        <taxon>Pseudomonadati</taxon>
        <taxon>Pseudomonadota</taxon>
        <taxon>Alphaproteobacteria</taxon>
        <taxon>Rhodospirillales</taxon>
        <taxon>Rhodospirillaceae</taxon>
        <taxon>Roseospira</taxon>
    </lineage>
</organism>
<keyword evidence="7 10" id="KW-0520">NAD</keyword>
<evidence type="ECO:0000256" key="10">
    <source>
        <dbReference type="RuleBase" id="RU366046"/>
    </source>
</evidence>
<dbReference type="GO" id="GO:0033499">
    <property type="term" value="P:galactose catabolic process via UDP-galactose, Leloir pathway"/>
    <property type="evidence" value="ECO:0007669"/>
    <property type="project" value="TreeGrafter"/>
</dbReference>
<feature type="domain" description="NAD-dependent epimerase/dehydratase" evidence="11">
    <location>
        <begin position="6"/>
        <end position="254"/>
    </location>
</feature>
<comment type="subunit">
    <text evidence="10">Homodimer.</text>
</comment>
<comment type="catalytic activity">
    <reaction evidence="1 10">
        <text>UDP-alpha-D-glucose = UDP-alpha-D-galactose</text>
        <dbReference type="Rhea" id="RHEA:22168"/>
        <dbReference type="ChEBI" id="CHEBI:58885"/>
        <dbReference type="ChEBI" id="CHEBI:66914"/>
        <dbReference type="EC" id="5.1.3.2"/>
    </reaction>
</comment>
<comment type="cofactor">
    <cofactor evidence="2 10">
        <name>NAD(+)</name>
        <dbReference type="ChEBI" id="CHEBI:57540"/>
    </cofactor>
</comment>
<evidence type="ECO:0000313" key="13">
    <source>
        <dbReference type="Proteomes" id="UP000554286"/>
    </source>
</evidence>
<keyword evidence="9 10" id="KW-0119">Carbohydrate metabolism</keyword>
<dbReference type="InterPro" id="IPR005886">
    <property type="entry name" value="UDP_G4E"/>
</dbReference>
<dbReference type="Gene3D" id="3.40.50.720">
    <property type="entry name" value="NAD(P)-binding Rossmann-like Domain"/>
    <property type="match status" value="1"/>
</dbReference>
<dbReference type="GO" id="GO:0003978">
    <property type="term" value="F:UDP-glucose 4-epimerase activity"/>
    <property type="evidence" value="ECO:0007669"/>
    <property type="project" value="UniProtKB-UniRule"/>
</dbReference>
<comment type="similarity">
    <text evidence="4 10">Belongs to the NAD(P)-dependent epimerase/dehydratase family.</text>
</comment>
<sequence length="334" mass="36021">MTKPTILVTGGAGFIGSQVCKTLAAAGFLPVAYDNLSNGYAWAVRWGPLERGDLRDGAGLRDVLRRHRPAAVMHFAALIEVGESVRDPARFYDTNVAGSLSLLEAMRAEGVDDLIFSSTAAVYGMPAHTPVVETLPLRPINPYGVTKMVIESMLADYAAAYGLRFGTLRYFNAAGGDPEADIGEAHDPESHLIPLVLDVALGVRPEIAIFGDDYPTPDGTCVRDYIHVCDLARAHLLALRRLLDGGESLTVNLGNGAGHSVREVIETARRVTGHPVPARLAPPRPGDPPVLVADCARAVADLGWRQERAALDVIVADAWRWRQRWRASPPVDAR</sequence>
<evidence type="ECO:0000256" key="4">
    <source>
        <dbReference type="ARBA" id="ARBA00007637"/>
    </source>
</evidence>
<dbReference type="Proteomes" id="UP000554286">
    <property type="component" value="Unassembled WGS sequence"/>
</dbReference>
<evidence type="ECO:0000259" key="11">
    <source>
        <dbReference type="Pfam" id="PF01370"/>
    </source>
</evidence>
<dbReference type="CDD" id="cd05247">
    <property type="entry name" value="UDP_G4E_1_SDR_e"/>
    <property type="match status" value="1"/>
</dbReference>
<accession>A0A7W6RAW0</accession>
<evidence type="ECO:0000256" key="5">
    <source>
        <dbReference type="ARBA" id="ARBA00013189"/>
    </source>
</evidence>
<evidence type="ECO:0000256" key="1">
    <source>
        <dbReference type="ARBA" id="ARBA00000083"/>
    </source>
</evidence>
<dbReference type="RefSeq" id="WP_184042710.1">
    <property type="nucleotide sequence ID" value="NZ_JACIGK010000003.1"/>
</dbReference>
<evidence type="ECO:0000256" key="3">
    <source>
        <dbReference type="ARBA" id="ARBA00004947"/>
    </source>
</evidence>
<keyword evidence="8 10" id="KW-0413">Isomerase</keyword>
<dbReference type="PANTHER" id="PTHR43725:SF53">
    <property type="entry name" value="UDP-ARABINOSE 4-EPIMERASE 1"/>
    <property type="match status" value="1"/>
</dbReference>
<comment type="caution">
    <text evidence="12">The sequence shown here is derived from an EMBL/GenBank/DDBJ whole genome shotgun (WGS) entry which is preliminary data.</text>
</comment>
<dbReference type="SUPFAM" id="SSF51735">
    <property type="entry name" value="NAD(P)-binding Rossmann-fold domains"/>
    <property type="match status" value="1"/>
</dbReference>
<keyword evidence="13" id="KW-1185">Reference proteome</keyword>
<evidence type="ECO:0000256" key="8">
    <source>
        <dbReference type="ARBA" id="ARBA00023235"/>
    </source>
</evidence>
<evidence type="ECO:0000313" key="12">
    <source>
        <dbReference type="EMBL" id="MBB4265102.1"/>
    </source>
</evidence>
<dbReference type="InterPro" id="IPR036291">
    <property type="entry name" value="NAD(P)-bd_dom_sf"/>
</dbReference>
<evidence type="ECO:0000256" key="6">
    <source>
        <dbReference type="ARBA" id="ARBA00018569"/>
    </source>
</evidence>